<dbReference type="InterPro" id="IPR029062">
    <property type="entry name" value="Class_I_gatase-like"/>
</dbReference>
<evidence type="ECO:0000313" key="3">
    <source>
        <dbReference type="Proteomes" id="UP001595846"/>
    </source>
</evidence>
<comment type="caution">
    <text evidence="2">The sequence shown here is derived from an EMBL/GenBank/DDBJ whole genome shotgun (WGS) entry which is preliminary data.</text>
</comment>
<evidence type="ECO:0000259" key="1">
    <source>
        <dbReference type="Pfam" id="PF01965"/>
    </source>
</evidence>
<dbReference type="RefSeq" id="WP_256533379.1">
    <property type="nucleotide sequence ID" value="NZ_CP101824.1"/>
</dbReference>
<gene>
    <name evidence="2" type="ORF">ACFOUR_12730</name>
</gene>
<name>A0ABD5NQU8_9EURY</name>
<accession>A0ABD5NQU8</accession>
<dbReference type="PANTHER" id="PTHR43130:SF3">
    <property type="entry name" value="HTH-TYPE TRANSCRIPTIONAL REGULATOR RV1931C"/>
    <property type="match status" value="1"/>
</dbReference>
<reference evidence="2 3" key="1">
    <citation type="journal article" date="2019" name="Int. J. Syst. Evol. Microbiol.">
        <title>The Global Catalogue of Microorganisms (GCM) 10K type strain sequencing project: providing services to taxonomists for standard genome sequencing and annotation.</title>
        <authorList>
            <consortium name="The Broad Institute Genomics Platform"/>
            <consortium name="The Broad Institute Genome Sequencing Center for Infectious Disease"/>
            <person name="Wu L."/>
            <person name="Ma J."/>
        </authorList>
    </citation>
    <scope>NUCLEOTIDE SEQUENCE [LARGE SCALE GENOMIC DNA]</scope>
    <source>
        <strain evidence="2 3">IBRC-M 10256</strain>
    </source>
</reference>
<dbReference type="CDD" id="cd03139">
    <property type="entry name" value="GATase1_PfpI_2"/>
    <property type="match status" value="1"/>
</dbReference>
<dbReference type="InterPro" id="IPR052158">
    <property type="entry name" value="INH-QAR"/>
</dbReference>
<organism evidence="2 3">
    <name type="scientific">Halovivax cerinus</name>
    <dbReference type="NCBI Taxonomy" id="1487865"/>
    <lineage>
        <taxon>Archaea</taxon>
        <taxon>Methanobacteriati</taxon>
        <taxon>Methanobacteriota</taxon>
        <taxon>Stenosarchaea group</taxon>
        <taxon>Halobacteria</taxon>
        <taxon>Halobacteriales</taxon>
        <taxon>Natrialbaceae</taxon>
        <taxon>Halovivax</taxon>
    </lineage>
</organism>
<dbReference type="GeneID" id="73902500"/>
<dbReference type="EMBL" id="JBHSAQ010000010">
    <property type="protein sequence ID" value="MFC3959226.1"/>
    <property type="molecule type" value="Genomic_DNA"/>
</dbReference>
<keyword evidence="3" id="KW-1185">Reference proteome</keyword>
<dbReference type="PANTHER" id="PTHR43130">
    <property type="entry name" value="ARAC-FAMILY TRANSCRIPTIONAL REGULATOR"/>
    <property type="match status" value="1"/>
</dbReference>
<dbReference type="InterPro" id="IPR002818">
    <property type="entry name" value="DJ-1/PfpI"/>
</dbReference>
<feature type="domain" description="DJ-1/PfpI" evidence="1">
    <location>
        <begin position="7"/>
        <end position="179"/>
    </location>
</feature>
<dbReference type="GO" id="GO:0016829">
    <property type="term" value="F:lyase activity"/>
    <property type="evidence" value="ECO:0007669"/>
    <property type="project" value="UniProtKB-KW"/>
</dbReference>
<evidence type="ECO:0000313" key="2">
    <source>
        <dbReference type="EMBL" id="MFC3959226.1"/>
    </source>
</evidence>
<dbReference type="Proteomes" id="UP001595846">
    <property type="component" value="Unassembled WGS sequence"/>
</dbReference>
<sequence>MAEFDVDIVLFDGFDELDAVGPYEVFDTARTFGADLDVSLVTRADTARVTASHGLLVEPHGMLDVETGPDLVLVPGGGWTSDDGGVRRVVDEGSLPEAVAALADAGTTVASVCTGAMVLAEAGLLDDRPATTHAAAVDDLAATASDVHDDSGVRAVDDGDVLTAGGITAGIDLAIWIVEREFGTEVAESVATELEHERRGTVVR</sequence>
<dbReference type="AlphaFoldDB" id="A0ABD5NQU8"/>
<dbReference type="Gene3D" id="3.40.50.880">
    <property type="match status" value="1"/>
</dbReference>
<protein>
    <submittedName>
        <fullName evidence="2">DJ-1/PfpI family protein</fullName>
        <ecNumber evidence="2">4.2.1.-</ecNumber>
    </submittedName>
</protein>
<dbReference type="EC" id="4.2.1.-" evidence="2"/>
<keyword evidence="2" id="KW-0456">Lyase</keyword>
<dbReference type="SUPFAM" id="SSF52317">
    <property type="entry name" value="Class I glutamine amidotransferase-like"/>
    <property type="match status" value="1"/>
</dbReference>
<dbReference type="Pfam" id="PF01965">
    <property type="entry name" value="DJ-1_PfpI"/>
    <property type="match status" value="1"/>
</dbReference>
<proteinExistence type="predicted"/>